<protein>
    <recommendedName>
        <fullName evidence="3">DUF4034 domain-containing protein</fullName>
    </recommendedName>
</protein>
<dbReference type="EMBL" id="FZNR01000003">
    <property type="protein sequence ID" value="SNR56649.1"/>
    <property type="molecule type" value="Genomic_DNA"/>
</dbReference>
<evidence type="ECO:0000313" key="1">
    <source>
        <dbReference type="EMBL" id="SNR56649.1"/>
    </source>
</evidence>
<dbReference type="AlphaFoldDB" id="A0A238XFD2"/>
<dbReference type="OrthoDB" id="7171245at2"/>
<keyword evidence="2" id="KW-1185">Reference proteome</keyword>
<accession>A0A238XFD2</accession>
<evidence type="ECO:0008006" key="3">
    <source>
        <dbReference type="Google" id="ProtNLM"/>
    </source>
</evidence>
<name>A0A238XFD2_9ACTN</name>
<organism evidence="1 2">
    <name type="scientific">Actinoplanes regularis</name>
    <dbReference type="NCBI Taxonomy" id="52697"/>
    <lineage>
        <taxon>Bacteria</taxon>
        <taxon>Bacillati</taxon>
        <taxon>Actinomycetota</taxon>
        <taxon>Actinomycetes</taxon>
        <taxon>Micromonosporales</taxon>
        <taxon>Micromonosporaceae</taxon>
        <taxon>Actinoplanes</taxon>
    </lineage>
</organism>
<reference evidence="1 2" key="1">
    <citation type="submission" date="2017-06" db="EMBL/GenBank/DDBJ databases">
        <authorList>
            <person name="Kim H.J."/>
            <person name="Triplett B.A."/>
        </authorList>
    </citation>
    <scope>NUCLEOTIDE SEQUENCE [LARGE SCALE GENOMIC DNA]</scope>
    <source>
        <strain evidence="1 2">DSM 43151</strain>
    </source>
</reference>
<sequence>MLPRMPPHHPVLDPAVAYPKITQLRSVLDARDWPAARKLLDTAEPIERDCLIQDRDESAGLEEFLRGVLLEDPDDSTAGALLGQHLIHAAWEIRTSQRANKVSREQFAGFRRVLLQAEIALIDAAARTPGDPAIWTARLTTARGLQLGLSEARRRYDRLAEAAPHHFPAQRQLLQELCPKWRGTWEKVHTFAREAAGAAPPGALNAVLIPEVHLEHWGDLDSHSERQAYLRSDQVRNEVYEAARRSVWHPDFRRTHGWVSVMSTFAAVFALLDDMPAVASLFTALGDLASERPWSYLGDPATVISQYRARALPGGGAA</sequence>
<dbReference type="Proteomes" id="UP000198415">
    <property type="component" value="Unassembled WGS sequence"/>
</dbReference>
<evidence type="ECO:0000313" key="2">
    <source>
        <dbReference type="Proteomes" id="UP000198415"/>
    </source>
</evidence>
<proteinExistence type="predicted"/>
<gene>
    <name evidence="1" type="ORF">SAMN06264365_103303</name>
</gene>